<dbReference type="AlphaFoldDB" id="A0A6A6HB92"/>
<evidence type="ECO:0008006" key="4">
    <source>
        <dbReference type="Google" id="ProtNLM"/>
    </source>
</evidence>
<evidence type="ECO:0000256" key="1">
    <source>
        <dbReference type="SAM" id="MobiDB-lite"/>
    </source>
</evidence>
<dbReference type="OrthoDB" id="3200163at2759"/>
<accession>A0A6A6HB92</accession>
<feature type="region of interest" description="Disordered" evidence="1">
    <location>
        <begin position="168"/>
        <end position="191"/>
    </location>
</feature>
<protein>
    <recommendedName>
        <fullName evidence="4">Fungal N-terminal domain-containing protein</fullName>
    </recommendedName>
</protein>
<organism evidence="2 3">
    <name type="scientific">Viridothelium virens</name>
    <name type="common">Speckled blister lichen</name>
    <name type="synonym">Trypethelium virens</name>
    <dbReference type="NCBI Taxonomy" id="1048519"/>
    <lineage>
        <taxon>Eukaryota</taxon>
        <taxon>Fungi</taxon>
        <taxon>Dikarya</taxon>
        <taxon>Ascomycota</taxon>
        <taxon>Pezizomycotina</taxon>
        <taxon>Dothideomycetes</taxon>
        <taxon>Dothideomycetes incertae sedis</taxon>
        <taxon>Trypetheliales</taxon>
        <taxon>Trypetheliaceae</taxon>
        <taxon>Viridothelium</taxon>
    </lineage>
</organism>
<dbReference type="EMBL" id="ML991792">
    <property type="protein sequence ID" value="KAF2235307.1"/>
    <property type="molecule type" value="Genomic_DNA"/>
</dbReference>
<sequence>MGLALQLLEQHRQYDTHNGILLNRCIKKCQESTSQIQQLVDKMNDHLTARNKVRGRFYTVYKEQEVKELFDDLEGAKSSLELAYLIYLKAEQTRRDETISDTLALHSTLLSGLQAQVTAGKADISQQLARLLPSSTVSQQTQFLAADSCTAISSGLLRLGSSEFDTGEPSSYRDLLEQGGRPLPAKQTKRKDRRSNIRISLPRWLCNRVWEFAISESQSSWGVTLYTYNIVHHNSLIFKYCRLGDLDAIKRLIRSGEGSLLDIMSYELPGSAIKINMTLLEFAVLRQQLEVCRYLLNEIEWPDQTAVLNRALGYFFPKRNDAFAVNMFVMGGWKGALMCHVST</sequence>
<keyword evidence="3" id="KW-1185">Reference proteome</keyword>
<dbReference type="Proteomes" id="UP000800092">
    <property type="component" value="Unassembled WGS sequence"/>
</dbReference>
<gene>
    <name evidence="2" type="ORF">EV356DRAFT_500537</name>
</gene>
<name>A0A6A6HB92_VIRVR</name>
<reference evidence="2" key="1">
    <citation type="journal article" date="2020" name="Stud. Mycol.">
        <title>101 Dothideomycetes genomes: a test case for predicting lifestyles and emergence of pathogens.</title>
        <authorList>
            <person name="Haridas S."/>
            <person name="Albert R."/>
            <person name="Binder M."/>
            <person name="Bloem J."/>
            <person name="Labutti K."/>
            <person name="Salamov A."/>
            <person name="Andreopoulos B."/>
            <person name="Baker S."/>
            <person name="Barry K."/>
            <person name="Bills G."/>
            <person name="Bluhm B."/>
            <person name="Cannon C."/>
            <person name="Castanera R."/>
            <person name="Culley D."/>
            <person name="Daum C."/>
            <person name="Ezra D."/>
            <person name="Gonzalez J."/>
            <person name="Henrissat B."/>
            <person name="Kuo A."/>
            <person name="Liang C."/>
            <person name="Lipzen A."/>
            <person name="Lutzoni F."/>
            <person name="Magnuson J."/>
            <person name="Mondo S."/>
            <person name="Nolan M."/>
            <person name="Ohm R."/>
            <person name="Pangilinan J."/>
            <person name="Park H.-J."/>
            <person name="Ramirez L."/>
            <person name="Alfaro M."/>
            <person name="Sun H."/>
            <person name="Tritt A."/>
            <person name="Yoshinaga Y."/>
            <person name="Zwiers L.-H."/>
            <person name="Turgeon B."/>
            <person name="Goodwin S."/>
            <person name="Spatafora J."/>
            <person name="Crous P."/>
            <person name="Grigoriev I."/>
        </authorList>
    </citation>
    <scope>NUCLEOTIDE SEQUENCE</scope>
    <source>
        <strain evidence="2">Tuck. ex Michener</strain>
    </source>
</reference>
<proteinExistence type="predicted"/>
<evidence type="ECO:0000313" key="3">
    <source>
        <dbReference type="Proteomes" id="UP000800092"/>
    </source>
</evidence>
<evidence type="ECO:0000313" key="2">
    <source>
        <dbReference type="EMBL" id="KAF2235307.1"/>
    </source>
</evidence>